<name>A0AAE7C1S5_9VIRU</name>
<dbReference type="GeneID" id="80538379"/>
<keyword evidence="2" id="KW-1185">Reference proteome</keyword>
<evidence type="ECO:0000313" key="1">
    <source>
        <dbReference type="EMBL" id="QIK03929.1"/>
    </source>
</evidence>
<evidence type="ECO:0000313" key="2">
    <source>
        <dbReference type="Proteomes" id="UP000831868"/>
    </source>
</evidence>
<dbReference type="Proteomes" id="UP000831868">
    <property type="component" value="Segment"/>
</dbReference>
<organism evidence="1 2">
    <name type="scientific">Northern red-backed vole stool-associated circular virus 16</name>
    <dbReference type="NCBI Taxonomy" id="2714167"/>
    <lineage>
        <taxon>Viruses</taxon>
        <taxon>Monodnaviria</taxon>
        <taxon>Shotokuvirae</taxon>
        <taxon>Cressdnaviricota</taxon>
        <taxon>Arfiviricetes</taxon>
        <taxon>Cirlivirales</taxon>
        <taxon>Vilyaviridae</taxon>
        <taxon>Arnorvirus</taxon>
        <taxon>Arnorvirus sauron</taxon>
    </lineage>
</organism>
<proteinExistence type="predicted"/>
<sequence>MAGTRHGGKIKMAYARRRRRYRRSYRRSLRRVPRRRVRRWSYRTRRRRYNRQNNSAVLVFRAKSALLPCCTPNTSAFESESPWYFPLNIAGVLGSIRDFSEMAVDYREMRILSCKIILHKLVGVTSVECCKDTTKPNGEKINYCYPQWRQGWITASGGQFFLTGSNDRTPWFPNITLSKLLAARYVRRLYPPENKDTASVSCKPFIVERGYGAVGAGADQIVPLYRARYTNRWFPVEWFRSVPIYGPVIAPVTNAGTPMISGGQGQPDTGIAAEFVWRVQFRGQM</sequence>
<dbReference type="RefSeq" id="YP_010799933.1">
    <property type="nucleotide sequence ID" value="NC_076707.1"/>
</dbReference>
<dbReference type="EMBL" id="MK738139">
    <property type="protein sequence ID" value="QIK03929.1"/>
    <property type="molecule type" value="Genomic_DNA"/>
</dbReference>
<accession>A0AAE7C1S5</accession>
<protein>
    <submittedName>
        <fullName evidence="1">Capsid protein</fullName>
    </submittedName>
</protein>
<reference evidence="1" key="1">
    <citation type="submission" date="2019-04" db="EMBL/GenBank/DDBJ databases">
        <title>The virome of wild rodents.</title>
        <authorList>
            <person name="Babkin I.V."/>
            <person name="Tikunov A."/>
            <person name="Tikunova N.V."/>
        </authorList>
    </citation>
    <scope>NUCLEOTIDE SEQUENCE</scope>
    <source>
        <strain evidence="1">MR-16</strain>
    </source>
</reference>
<dbReference type="KEGG" id="vg:80538379"/>